<dbReference type="InterPro" id="IPR000550">
    <property type="entry name" value="Hppk"/>
</dbReference>
<evidence type="ECO:0000313" key="9">
    <source>
        <dbReference type="EMBL" id="SHO81311.1"/>
    </source>
</evidence>
<dbReference type="UniPathway" id="UPA00077">
    <property type="reaction ID" value="UER00155"/>
</dbReference>
<comment type="pathway">
    <text evidence="1">Cofactor biosynthesis; tetrahydrofolate biosynthesis; 2-amino-4-hydroxy-6-hydroxymethyl-7,8-dihydropteridine diphosphate from 7,8-dihydroneopterin triphosphate: step 4/4.</text>
</comment>
<dbReference type="Pfam" id="PF01288">
    <property type="entry name" value="HPPK"/>
    <property type="match status" value="1"/>
</dbReference>
<dbReference type="InterPro" id="IPR035907">
    <property type="entry name" value="Hppk_sf"/>
</dbReference>
<reference evidence="9" key="1">
    <citation type="submission" date="2016-10" db="EMBL/GenBank/DDBJ databases">
        <authorList>
            <person name="de Groot N.N."/>
        </authorList>
    </citation>
    <scope>NUCLEOTIDE SEQUENCE</scope>
</reference>
<feature type="domain" description="7,8-dihydro-6-hydroxymethylpterin-pyrophosphokinase" evidence="8">
    <location>
        <begin position="34"/>
        <end position="158"/>
    </location>
</feature>
<keyword evidence="6" id="KW-0067">ATP-binding</keyword>
<name>A0A1W1EKB5_9ZZZZ</name>
<dbReference type="GO" id="GO:0016301">
    <property type="term" value="F:kinase activity"/>
    <property type="evidence" value="ECO:0007669"/>
    <property type="project" value="UniProtKB-KW"/>
</dbReference>
<keyword evidence="7" id="KW-0289">Folate biosynthesis</keyword>
<dbReference type="GO" id="GO:0046656">
    <property type="term" value="P:folic acid biosynthetic process"/>
    <property type="evidence" value="ECO:0007669"/>
    <property type="project" value="UniProtKB-KW"/>
</dbReference>
<dbReference type="GO" id="GO:0005524">
    <property type="term" value="F:ATP binding"/>
    <property type="evidence" value="ECO:0007669"/>
    <property type="project" value="UniProtKB-KW"/>
</dbReference>
<evidence type="ECO:0000259" key="8">
    <source>
        <dbReference type="Pfam" id="PF01288"/>
    </source>
</evidence>
<sequence>MRLYKELDSNHTIIKTDKYPYVNSRCSYFVNRVFLGIGGNIGDSSRVFEHLFAFLSKSRLIDIVETSIIFKNPPFGYINQNSFYNSIILIKTPLSPKLLLKYIWQIEKRFKRKRSFANAPRSLDIDIIFYNNIRLNDKDLKIPHIAWDKRESVILPLSMMRGVV</sequence>
<dbReference type="SUPFAM" id="SSF55083">
    <property type="entry name" value="6-hydroxymethyl-7,8-dihydropterin pyrophosphokinase, HPPK"/>
    <property type="match status" value="1"/>
</dbReference>
<dbReference type="GO" id="GO:0046654">
    <property type="term" value="P:tetrahydrofolate biosynthetic process"/>
    <property type="evidence" value="ECO:0007669"/>
    <property type="project" value="UniProtKB-UniPathway"/>
</dbReference>
<proteinExistence type="predicted"/>
<keyword evidence="5 9" id="KW-0418">Kinase</keyword>
<evidence type="ECO:0000256" key="4">
    <source>
        <dbReference type="ARBA" id="ARBA00022741"/>
    </source>
</evidence>
<dbReference type="NCBIfam" id="TIGR01498">
    <property type="entry name" value="folK"/>
    <property type="match status" value="1"/>
</dbReference>
<dbReference type="AlphaFoldDB" id="A0A1W1EKB5"/>
<evidence type="ECO:0000256" key="6">
    <source>
        <dbReference type="ARBA" id="ARBA00022840"/>
    </source>
</evidence>
<evidence type="ECO:0000256" key="2">
    <source>
        <dbReference type="ARBA" id="ARBA00013253"/>
    </source>
</evidence>
<keyword evidence="3 9" id="KW-0808">Transferase</keyword>
<dbReference type="EMBL" id="FRYL01000038">
    <property type="protein sequence ID" value="SHO81311.1"/>
    <property type="molecule type" value="Genomic_DNA"/>
</dbReference>
<gene>
    <name evidence="9" type="ORF">MNB_SV-15-877</name>
</gene>
<dbReference type="CDD" id="cd00483">
    <property type="entry name" value="HPPK"/>
    <property type="match status" value="1"/>
</dbReference>
<dbReference type="Gene3D" id="3.30.70.560">
    <property type="entry name" value="7,8-Dihydro-6-hydroxymethylpterin-pyrophosphokinase HPPK"/>
    <property type="match status" value="1"/>
</dbReference>
<dbReference type="PANTHER" id="PTHR43071:SF1">
    <property type="entry name" value="2-AMINO-4-HYDROXY-6-HYDROXYMETHYLDIHYDROPTERIDINE PYROPHOSPHOKINASE"/>
    <property type="match status" value="1"/>
</dbReference>
<evidence type="ECO:0000256" key="1">
    <source>
        <dbReference type="ARBA" id="ARBA00005051"/>
    </source>
</evidence>
<organism evidence="9">
    <name type="scientific">hydrothermal vent metagenome</name>
    <dbReference type="NCBI Taxonomy" id="652676"/>
    <lineage>
        <taxon>unclassified sequences</taxon>
        <taxon>metagenomes</taxon>
        <taxon>ecological metagenomes</taxon>
    </lineage>
</organism>
<dbReference type="EC" id="2.7.6.3" evidence="2"/>
<evidence type="ECO:0000256" key="3">
    <source>
        <dbReference type="ARBA" id="ARBA00022679"/>
    </source>
</evidence>
<dbReference type="PANTHER" id="PTHR43071">
    <property type="entry name" value="2-AMINO-4-HYDROXY-6-HYDROXYMETHYLDIHYDROPTERIDINE PYROPHOSPHOKINASE"/>
    <property type="match status" value="1"/>
</dbReference>
<keyword evidence="4" id="KW-0547">Nucleotide-binding</keyword>
<accession>A0A1W1EKB5</accession>
<evidence type="ECO:0000256" key="5">
    <source>
        <dbReference type="ARBA" id="ARBA00022777"/>
    </source>
</evidence>
<protein>
    <recommendedName>
        <fullName evidence="2">2-amino-4-hydroxy-6-hydroxymethyldihydropteridine diphosphokinase</fullName>
        <ecNumber evidence="2">2.7.6.3</ecNumber>
    </recommendedName>
</protein>
<evidence type="ECO:0000256" key="7">
    <source>
        <dbReference type="ARBA" id="ARBA00022909"/>
    </source>
</evidence>
<dbReference type="GO" id="GO:0003848">
    <property type="term" value="F:2-amino-4-hydroxy-6-hydroxymethyldihydropteridine diphosphokinase activity"/>
    <property type="evidence" value="ECO:0007669"/>
    <property type="project" value="UniProtKB-EC"/>
</dbReference>